<dbReference type="InterPro" id="IPR040122">
    <property type="entry name" value="Importin_beta"/>
</dbReference>
<dbReference type="InterPro" id="IPR000357">
    <property type="entry name" value="HEAT"/>
</dbReference>
<gene>
    <name evidence="9" type="ORF">RB653_004983</name>
</gene>
<reference evidence="9 10" key="1">
    <citation type="submission" date="2023-11" db="EMBL/GenBank/DDBJ databases">
        <title>Dfirmibasis_genome.</title>
        <authorList>
            <person name="Edelbroek B."/>
            <person name="Kjellin J."/>
            <person name="Jerlstrom-Hultqvist J."/>
            <person name="Soderbom F."/>
        </authorList>
    </citation>
    <scope>NUCLEOTIDE SEQUENCE [LARGE SCALE GENOMIC DNA]</scope>
    <source>
        <strain evidence="9 10">TNS-C-14</strain>
    </source>
</reference>
<evidence type="ECO:0000256" key="7">
    <source>
        <dbReference type="ARBA" id="ARBA00023242"/>
    </source>
</evidence>
<dbReference type="Pfam" id="PF18808">
    <property type="entry name" value="Importin_rep_4"/>
    <property type="match status" value="1"/>
</dbReference>
<evidence type="ECO:0000256" key="3">
    <source>
        <dbReference type="ARBA" id="ARBA00022448"/>
    </source>
</evidence>
<comment type="subcellular location">
    <subcellularLocation>
        <location evidence="2">Cytoplasm</location>
    </subcellularLocation>
    <subcellularLocation>
        <location evidence="1">Nucleus</location>
    </subcellularLocation>
</comment>
<evidence type="ECO:0000256" key="6">
    <source>
        <dbReference type="ARBA" id="ARBA00022927"/>
    </source>
</evidence>
<dbReference type="InterPro" id="IPR057672">
    <property type="entry name" value="TPR_IPO4/5"/>
</dbReference>
<dbReference type="Gene3D" id="1.25.10.10">
    <property type="entry name" value="Leucine-rich Repeat Variant"/>
    <property type="match status" value="1"/>
</dbReference>
<evidence type="ECO:0000259" key="8">
    <source>
        <dbReference type="Pfam" id="PF25780"/>
    </source>
</evidence>
<feature type="domain" description="IPO4/5-like TPR repeats" evidence="8">
    <location>
        <begin position="102"/>
        <end position="256"/>
    </location>
</feature>
<keyword evidence="4" id="KW-0963">Cytoplasm</keyword>
<accession>A0AAN7U8N7</accession>
<protein>
    <recommendedName>
        <fullName evidence="8">IPO4/5-like TPR repeats domain-containing protein</fullName>
    </recommendedName>
</protein>
<dbReference type="Pfam" id="PF25780">
    <property type="entry name" value="TPR_IPO5"/>
    <property type="match status" value="1"/>
</dbReference>
<dbReference type="InterPro" id="IPR041653">
    <property type="entry name" value="Importin_rep_4"/>
</dbReference>
<keyword evidence="7" id="KW-0539">Nucleus</keyword>
<evidence type="ECO:0000256" key="4">
    <source>
        <dbReference type="ARBA" id="ARBA00022490"/>
    </source>
</evidence>
<dbReference type="EMBL" id="JAVFKY010000001">
    <property type="protein sequence ID" value="KAK5583390.1"/>
    <property type="molecule type" value="Genomic_DNA"/>
</dbReference>
<evidence type="ECO:0000256" key="2">
    <source>
        <dbReference type="ARBA" id="ARBA00004496"/>
    </source>
</evidence>
<dbReference type="GO" id="GO:0006606">
    <property type="term" value="P:protein import into nucleus"/>
    <property type="evidence" value="ECO:0007669"/>
    <property type="project" value="InterPro"/>
</dbReference>
<name>A0AAN7U8N7_9MYCE</name>
<dbReference type="PANTHER" id="PTHR10527">
    <property type="entry name" value="IMPORTIN BETA"/>
    <property type="match status" value="1"/>
</dbReference>
<dbReference type="Proteomes" id="UP001344447">
    <property type="component" value="Unassembled WGS sequence"/>
</dbReference>
<keyword evidence="6" id="KW-0653">Protein transport</keyword>
<dbReference type="InterPro" id="IPR016024">
    <property type="entry name" value="ARM-type_fold"/>
</dbReference>
<organism evidence="9 10">
    <name type="scientific">Dictyostelium firmibasis</name>
    <dbReference type="NCBI Taxonomy" id="79012"/>
    <lineage>
        <taxon>Eukaryota</taxon>
        <taxon>Amoebozoa</taxon>
        <taxon>Evosea</taxon>
        <taxon>Eumycetozoa</taxon>
        <taxon>Dictyostelia</taxon>
        <taxon>Dictyosteliales</taxon>
        <taxon>Dictyosteliaceae</taxon>
        <taxon>Dictyostelium</taxon>
    </lineage>
</organism>
<evidence type="ECO:0000256" key="1">
    <source>
        <dbReference type="ARBA" id="ARBA00004123"/>
    </source>
</evidence>
<dbReference type="InterPro" id="IPR011989">
    <property type="entry name" value="ARM-like"/>
</dbReference>
<dbReference type="SUPFAM" id="SSF48371">
    <property type="entry name" value="ARM repeat"/>
    <property type="match status" value="2"/>
</dbReference>
<keyword evidence="3" id="KW-0813">Transport</keyword>
<proteinExistence type="predicted"/>
<keyword evidence="10" id="KW-1185">Reference proteome</keyword>
<dbReference type="AlphaFoldDB" id="A0AAN7U8N7"/>
<evidence type="ECO:0000256" key="5">
    <source>
        <dbReference type="ARBA" id="ARBA00022737"/>
    </source>
</evidence>
<evidence type="ECO:0000313" key="9">
    <source>
        <dbReference type="EMBL" id="KAK5583390.1"/>
    </source>
</evidence>
<keyword evidence="5" id="KW-0677">Repeat</keyword>
<sequence length="1071" mass="121040">MSVPQPIIDLLRALNSGVTETIKQAEQVYSQLKKQEPDQLVNSFIVLLRTSQDELLRSYPPVLLRTLVNVNDSGSILKFIKPETLATLKTELMFAVKQEPKNFIRHSILNVIAILAIQLVPEQQWPEILQFIIESSSSPEENLRESSFFLIGAIIDDSRVAQTLSPHFSHFALLAEKGLNDPSPKVQVSALQTISTFIDANPEKAEVFKPLIPAMLNTIQKTIESNLEKEAQKGILTFIIIAQYHSDWFKTSFDIIYKVFFQFLEHQSLEDETKHACLHFFLTFAEFKSSIMKKKMYLEPIVLLLLKWMSSVEDLELQEWNALDTEPSDDDDSNVAFEAIEALSHCISKGLWEFFLQCAPTLFNSTNWKERYTGLMTLSSISEGCEKQIRANFKNIIQSILPLANDSHPRVRFAFFFCLGSFASCLKREMQDLYKTLIPVSLQHLNDPFSRVTISNCEFLTLFLDEIKPSKVKEFKAPFLERLSPLLQNADYKIVQHSLNAFSSVVDGIGEEFTQHYKEIMPFLIKILRTQTSIETRTLRGRAIETISLIGLAVGKKVFLSDCVQIIEYVSSLEKFKEDDPQVDFFLRAFTRFAQCLGEDFVPFLGYSMSPLMDAINGEVGNFEQEDEFTNQSVDGTADSGSIVMENKAMALEMVSIYAMELKHHLFPYVEQLYKGSIDLVDFPYSSLVAIQAVNLIPFLVRISKQYFETVGNLQDGMKHEFTNKLFLSSFERMAASIKTEAEPDTLSAKLKALSDLLDIGGQCEQADKILQSTFEVVIESFNTLQEIEEEYQQQIDEEDEDADEAPEREIIDDAYNSLAMVLGEVCIQYKEKSVAHISSVLPTMIDLIESAPSVEIKTSMICILDDLIENGGQEAFQLYPHIVKPMMNCTAPNLNPSLVQSAVFGIGLAAENGKDFFSPFLMDSLQLINNVIVAYNQIPEKDDDIVVARDNAISAMGRIITNLPQHLGANFPQTISLWLGYLPIQDDGEASSIIKSLCILIRDFNQQIITQQYIVKVLEIIAVGLHKKVVTANEKQIIEVALGSQRALTTQFLSQLSNEHQNLLANFFKN</sequence>
<comment type="caution">
    <text evidence="9">The sequence shown here is derived from an EMBL/GenBank/DDBJ whole genome shotgun (WGS) entry which is preliminary data.</text>
</comment>
<dbReference type="GO" id="GO:0005737">
    <property type="term" value="C:cytoplasm"/>
    <property type="evidence" value="ECO:0007669"/>
    <property type="project" value="UniProtKB-SubCell"/>
</dbReference>
<evidence type="ECO:0000313" key="10">
    <source>
        <dbReference type="Proteomes" id="UP001344447"/>
    </source>
</evidence>
<dbReference type="GO" id="GO:0005634">
    <property type="term" value="C:nucleus"/>
    <property type="evidence" value="ECO:0007669"/>
    <property type="project" value="UniProtKB-SubCell"/>
</dbReference>
<dbReference type="Pfam" id="PF02985">
    <property type="entry name" value="HEAT"/>
    <property type="match status" value="1"/>
</dbReference>